<dbReference type="EMBL" id="JAGRRH010000014">
    <property type="protein sequence ID" value="KAG7357829.1"/>
    <property type="molecule type" value="Genomic_DNA"/>
</dbReference>
<reference evidence="2" key="1">
    <citation type="journal article" date="2021" name="Sci. Rep.">
        <title>Diploid genomic architecture of Nitzschia inconspicua, an elite biomass production diatom.</title>
        <authorList>
            <person name="Oliver A."/>
            <person name="Podell S."/>
            <person name="Pinowska A."/>
            <person name="Traller J.C."/>
            <person name="Smith S.R."/>
            <person name="McClure R."/>
            <person name="Beliaev A."/>
            <person name="Bohutskyi P."/>
            <person name="Hill E.A."/>
            <person name="Rabines A."/>
            <person name="Zheng H."/>
            <person name="Allen L.Z."/>
            <person name="Kuo A."/>
            <person name="Grigoriev I.V."/>
            <person name="Allen A.E."/>
            <person name="Hazlebeck D."/>
            <person name="Allen E.E."/>
        </authorList>
    </citation>
    <scope>NUCLEOTIDE SEQUENCE</scope>
    <source>
        <strain evidence="2">Hildebrandi</strain>
    </source>
</reference>
<feature type="compositionally biased region" description="Basic and acidic residues" evidence="1">
    <location>
        <begin position="1"/>
        <end position="15"/>
    </location>
</feature>
<proteinExistence type="predicted"/>
<keyword evidence="3" id="KW-1185">Reference proteome</keyword>
<dbReference type="AlphaFoldDB" id="A0A9K3L8P1"/>
<sequence>MEDHHASSNHRDSEGKRRKKRKRPPANETTGSGTGTIPTEDAATLPTTNDNSLSSSSSHPSIPLETNGSWSSNQYSYEVDYNDHFETPSDAYVDILPLLDALQKQRSEHVIYDPYYCNGQTKRLLQRLGFTSVQHEHRDFYKDIDQNTVPLYHTLVTNPPYSDQHKERCLKYCVSNNNNKGKPFFLLMPCYVATKQYFRRTLNDMFHDMLYVVPKTSYQYSHPDGTGHATSPFDSMWFVGGLTPDQSERLHQVFLSNGSTCRVYNSYQQLIDAKVITVDNRPNPKQRKKRKKQKNLLLELQQQEQHQEQQQQQKTDNGSDARKAATAKTTIKSKYRDPTTGRRIKNRF</sequence>
<accession>A0A9K3L8P1</accession>
<comment type="caution">
    <text evidence="2">The sequence shown here is derived from an EMBL/GenBank/DDBJ whole genome shotgun (WGS) entry which is preliminary data.</text>
</comment>
<reference evidence="2" key="2">
    <citation type="submission" date="2021-04" db="EMBL/GenBank/DDBJ databases">
        <authorList>
            <person name="Podell S."/>
        </authorList>
    </citation>
    <scope>NUCLEOTIDE SEQUENCE</scope>
    <source>
        <strain evidence="2">Hildebrandi</strain>
    </source>
</reference>
<feature type="region of interest" description="Disordered" evidence="1">
    <location>
        <begin position="1"/>
        <end position="69"/>
    </location>
</feature>
<feature type="region of interest" description="Disordered" evidence="1">
    <location>
        <begin position="300"/>
        <end position="348"/>
    </location>
</feature>
<protein>
    <submittedName>
        <fullName evidence="2">Uncharacterized protein</fullName>
    </submittedName>
</protein>
<organism evidence="2 3">
    <name type="scientific">Nitzschia inconspicua</name>
    <dbReference type="NCBI Taxonomy" id="303405"/>
    <lineage>
        <taxon>Eukaryota</taxon>
        <taxon>Sar</taxon>
        <taxon>Stramenopiles</taxon>
        <taxon>Ochrophyta</taxon>
        <taxon>Bacillariophyta</taxon>
        <taxon>Bacillariophyceae</taxon>
        <taxon>Bacillariophycidae</taxon>
        <taxon>Bacillariales</taxon>
        <taxon>Bacillariaceae</taxon>
        <taxon>Nitzschia</taxon>
    </lineage>
</organism>
<dbReference type="OrthoDB" id="203687at2759"/>
<dbReference type="PANTHER" id="PTHR39444:SF3">
    <property type="entry name" value="SITE-SPECIFIC DNA-METHYLTRANSFERASE (ADENINE-SPECIFIC)"/>
    <property type="match status" value="1"/>
</dbReference>
<feature type="compositionally biased region" description="Polar residues" evidence="1">
    <location>
        <begin position="27"/>
        <end position="37"/>
    </location>
</feature>
<evidence type="ECO:0000313" key="2">
    <source>
        <dbReference type="EMBL" id="KAG7357829.1"/>
    </source>
</evidence>
<evidence type="ECO:0000313" key="3">
    <source>
        <dbReference type="Proteomes" id="UP000693970"/>
    </source>
</evidence>
<feature type="compositionally biased region" description="Low complexity" evidence="1">
    <location>
        <begin position="52"/>
        <end position="61"/>
    </location>
</feature>
<name>A0A9K3L8P1_9STRA</name>
<evidence type="ECO:0000256" key="1">
    <source>
        <dbReference type="SAM" id="MobiDB-lite"/>
    </source>
</evidence>
<dbReference type="Proteomes" id="UP000693970">
    <property type="component" value="Unassembled WGS sequence"/>
</dbReference>
<gene>
    <name evidence="2" type="ORF">IV203_014416</name>
</gene>
<feature type="compositionally biased region" description="Low complexity" evidence="1">
    <location>
        <begin position="300"/>
        <end position="314"/>
    </location>
</feature>
<dbReference type="PANTHER" id="PTHR39444">
    <property type="entry name" value="SITE-SPECIFIC DNA-METHYLTRANSFERASE (ADENINE-SPECIFIC)"/>
    <property type="match status" value="1"/>
</dbReference>